<feature type="domain" description="Ketosynthase family 3 (KS3)" evidence="13">
    <location>
        <begin position="455"/>
        <end position="910"/>
    </location>
</feature>
<protein>
    <submittedName>
        <fullName evidence="14">PfaB family protein</fullName>
    </submittedName>
</protein>
<evidence type="ECO:0000256" key="4">
    <source>
        <dbReference type="ARBA" id="ARBA00022516"/>
    </source>
</evidence>
<dbReference type="InterPro" id="IPR013114">
    <property type="entry name" value="FabA_FabZ"/>
</dbReference>
<dbReference type="UniPathway" id="UPA00094"/>
<keyword evidence="10" id="KW-0456">Lyase</keyword>
<dbReference type="GO" id="GO:0006633">
    <property type="term" value="P:fatty acid biosynthetic process"/>
    <property type="evidence" value="ECO:0007669"/>
    <property type="project" value="UniProtKB-UniPathway"/>
</dbReference>
<keyword evidence="5" id="KW-0597">Phosphoprotein</keyword>
<dbReference type="Pfam" id="PF00109">
    <property type="entry name" value="ketoacyl-synt"/>
    <property type="match status" value="2"/>
</dbReference>
<comment type="pathway">
    <text evidence="1">Lipid metabolism; fatty acid biosynthesis.</text>
</comment>
<evidence type="ECO:0000256" key="10">
    <source>
        <dbReference type="ARBA" id="ARBA00023239"/>
    </source>
</evidence>
<dbReference type="GO" id="GO:0005737">
    <property type="term" value="C:cytoplasm"/>
    <property type="evidence" value="ECO:0007669"/>
    <property type="project" value="InterPro"/>
</dbReference>
<dbReference type="InterPro" id="IPR014043">
    <property type="entry name" value="Acyl_transferase_dom"/>
</dbReference>
<dbReference type="RefSeq" id="WP_185039714.1">
    <property type="nucleotide sequence ID" value="NZ_BAABFG010000005.1"/>
</dbReference>
<gene>
    <name evidence="14" type="ORF">BJY16_002597</name>
</gene>
<dbReference type="SUPFAM" id="SSF53901">
    <property type="entry name" value="Thiolase-like"/>
    <property type="match status" value="4"/>
</dbReference>
<evidence type="ECO:0000313" key="14">
    <source>
        <dbReference type="EMBL" id="MBB4739138.1"/>
    </source>
</evidence>
<dbReference type="PANTHER" id="PTHR43074:SF1">
    <property type="entry name" value="BETA-KETOACYL SYNTHASE FAMILY PROTEIN-RELATED"/>
    <property type="match status" value="1"/>
</dbReference>
<dbReference type="Pfam" id="PF02801">
    <property type="entry name" value="Ketoacyl-synt_C"/>
    <property type="match status" value="2"/>
</dbReference>
<evidence type="ECO:0000256" key="11">
    <source>
        <dbReference type="RuleBase" id="RU003694"/>
    </source>
</evidence>
<keyword evidence="9" id="KW-0275">Fatty acid biosynthesis</keyword>
<comment type="similarity">
    <text evidence="2">Belongs to the thioester dehydratase family. FabA subfamily.</text>
</comment>
<dbReference type="Pfam" id="PF07977">
    <property type="entry name" value="FabA"/>
    <property type="match status" value="2"/>
</dbReference>
<organism evidence="14 15">
    <name type="scientific">Actinoplanes octamycinicus</name>
    <dbReference type="NCBI Taxonomy" id="135948"/>
    <lineage>
        <taxon>Bacteria</taxon>
        <taxon>Bacillati</taxon>
        <taxon>Actinomycetota</taxon>
        <taxon>Actinomycetes</taxon>
        <taxon>Micromonosporales</taxon>
        <taxon>Micromonosporaceae</taxon>
        <taxon>Actinoplanes</taxon>
    </lineage>
</organism>
<dbReference type="PANTHER" id="PTHR43074">
    <property type="entry name" value="OMEGA-3 POLYUNSATURATED FATTY ACID SYNTHASE PFAB-RELATED"/>
    <property type="match status" value="1"/>
</dbReference>
<keyword evidence="3" id="KW-0596">Phosphopantetheine</keyword>
<dbReference type="CDD" id="cd01287">
    <property type="entry name" value="FabA"/>
    <property type="match status" value="1"/>
</dbReference>
<evidence type="ECO:0000256" key="9">
    <source>
        <dbReference type="ARBA" id="ARBA00023160"/>
    </source>
</evidence>
<feature type="region of interest" description="Disordered" evidence="12">
    <location>
        <begin position="1413"/>
        <end position="1435"/>
    </location>
</feature>
<accession>A0A7W7GVL5</accession>
<evidence type="ECO:0000256" key="12">
    <source>
        <dbReference type="SAM" id="MobiDB-lite"/>
    </source>
</evidence>
<dbReference type="InterPro" id="IPR014031">
    <property type="entry name" value="Ketoacyl_synth_C"/>
</dbReference>
<dbReference type="Gene3D" id="3.10.129.10">
    <property type="entry name" value="Hotdog Thioesterase"/>
    <property type="match status" value="4"/>
</dbReference>
<dbReference type="GO" id="GO:0019171">
    <property type="term" value="F:(3R)-hydroxyacyl-[acyl-carrier-protein] dehydratase activity"/>
    <property type="evidence" value="ECO:0007669"/>
    <property type="project" value="InterPro"/>
</dbReference>
<proteinExistence type="inferred from homology"/>
<comment type="caution">
    <text evidence="14">The sequence shown here is derived from an EMBL/GenBank/DDBJ whole genome shotgun (WGS) entry which is preliminary data.</text>
</comment>
<sequence length="2324" mass="246930">MDKFAIVGMSCLFPGASSLGEFWTNLVGGVDSRTDGTPEIFGAGREPAPEPAGEHRVYCTRGGFVRGFTFDPAGYRLPAGYLSGLDKVFHWSLHVAREALADVTAGAGRVGVVLGNYPFPTVGSTRSAGRPWWSAVGEGLDRAGFAGFGGPEPAGPGDAAEAHDNWPGGMPARVVGAALGLDGPALALDAACSSALYAVKLACDQLAAGRADVMLAGGVCAPDPTLIHLSFADLHAYPEDGFSQPFHARSGGILTGQGAGMVAVKRLADAERDGDRIYAVIDAIALTNDGAGRHLLAPNVRGQLDAYTRAYAEAGIAPSDVQYLECHATGTPLGDSTELAGIRQFFGERGGLPYFGSVKANIGHLLTVAGLSSMIKVILALRHGTIPPTIGVDEPLDGADTADRLVRAARPWPAVDGPRRAAVSAFGFGGTNAHIVLSQPVTSGAATPAPAPSAPARLAITGLGGHLGPFAGRDAIERAVHDGRDGFGPLPPHRWRGFTAGDTGVPPVDGGYLDGFDFDALRYRIPPRDLDHFNQQQLLMLGAADDALRDAGYRPPATADRSGPGRRVAVVVAMEMEPSAHGHRVRYAVGERVRAACADRDLAGDAEAVAGLVRAARDGIHDGIEPTEVLSYIGNIVASRISSTWHLTGPSFALCGDSAGGVAALDVAALLLRDASVEAVLVGAVDLAGGPENQAARARLAAAAGTRGLSLADGPGEDGWRVGEGAIALLVTRAPATGRVYATVDALAIRGSGTVEPAADPATIAAVARQALDAAGVTPDQVELVELHAGGIAGQDRAELAALAGIWSAERTGPASAALGSITAGVGDAQIAGSLAGVAKAALCLYHGYLPAVPGWTGPAAGYAELLDASGFYLPAKSRPWLRRRRDEPRRAAVSVLGTGGTYAHLVLAGAEPHGAHVATDWDRAAGPLLLPVQAPGPEALRVAVEAVRQAVADGADLAALCREGAAGRRPDGLRVVFCATDRAALLRECDSALAQLDAAIAEGREWATPAGSYFTPRPIGAEGKVALVYPGAFNTYLGMGDEFFRCFPGLLPWFEEQAERPADVLRSRMLYPRSVTAPQRRDLMRAEGRLLEDVPFMLATGTSFALLHTEALRRSLGVRVHGGLGYSLGESSMMFALGGWRQGARNDAKIAATPLFRDRLCGPKRTVRELWGIPDDVPDAQVWTTLVLLADAEAVRAALPRFDRVFLTHVNTPREVVVAGAPEQCAELVRELGCRSARAPANHVMHCPVVDGDVAELADLNRYPTQAVTDLDLFSAAHYDRIARFDQDGIAADIAQTLRSTVDFPRLVRAAYDRGYRYFVEVGPGGTCSRWIRETLGAAASVCEPVARRGAPDAAGFARVVARLVSHGVPVNLEALAPAAVTAAPSRRVMVGGESVADLVAAAATPIVSRLRPAPEPEPVTHRSETDLPMNSDPVPAITFDGEPAGLVPYPAAVPATSSVPVASGSVPVNLLPPPVSVTVPAGGSLPELVRALRQQTVDVHRSVLTAQRELQEQVVGLLRGPRQPKTKPPGVIFDADDLLEFATGKVANVFGDRYAPIDEAGRRVRLPAPPYHFVSRVTALEAEPLRFEPAFIRTEYDVPRGAWYLVDGQVPPAVAIEAGQCDMLLAAYLGIDFENRGERIYRLLDSALEWHGKLPREGQRLRYDIWIDRWVKTPGPTLFFFRYQCFADDELILELKNACAGFFTDAELADSQGVNLAELSRKQRDYPRDGQFKPLARTARTSLSAADIARLGRGEIAAVFGPAFDQGGLNPSLRLPTGDLLMVDEVTRLDRTGGRAGLGAVSAVKRLVPDGWYFTSHFPDDPVLAGSLVAEGAVQLLQTYALAVGLHLCLPDSRFQPVPGLETEVKVRGQITPRHREIRYEVEIVDIGLLERPYLVADVLVYLGDKPVISITGLGIRVEEKPGSPYRPGDGGVVAEDLGRRNAAGERAMLSEFHMAHAAKGDLATAMGTEFEIYRTVRAPYIPNGDFLYVDRVMGLSGERGRLKPGAVMVTEYDSPPEAWYYAENGDPFMPNFVYMESSLQAAILLGYYLGATLGHPDREYAIRNLDGHATLTRPVDLRGKTIRQTSTLLSSQAVPGAILQRFRYELATDGEVFYTGESLFGYFTDQALATQVGLDAGKFVAPWLDQQQPAPAALRSVDLAAVRAETTGPRMPGQRLALLDRLDVVPGGGVHGKGYLRAHRAISPEDWYFERHFYRDPVMPGSLGVEAIIEAVRAYVKELGLAEGIADPVFALAPGVELAWKYRGQILRGDREMDVELHVKEVRTDDGRLVLIGDASLWKPGLRIYELENLAVEVRPGGGAA</sequence>
<evidence type="ECO:0000256" key="5">
    <source>
        <dbReference type="ARBA" id="ARBA00022553"/>
    </source>
</evidence>
<dbReference type="InterPro" id="IPR016035">
    <property type="entry name" value="Acyl_Trfase/lysoPLipase"/>
</dbReference>
<dbReference type="InterPro" id="IPR014030">
    <property type="entry name" value="Ketoacyl_synth_N"/>
</dbReference>
<evidence type="ECO:0000256" key="3">
    <source>
        <dbReference type="ARBA" id="ARBA00022450"/>
    </source>
</evidence>
<evidence type="ECO:0000256" key="2">
    <source>
        <dbReference type="ARBA" id="ARBA00006714"/>
    </source>
</evidence>
<reference evidence="14 15" key="1">
    <citation type="submission" date="2020-08" db="EMBL/GenBank/DDBJ databases">
        <title>Sequencing the genomes of 1000 actinobacteria strains.</title>
        <authorList>
            <person name="Klenk H.-P."/>
        </authorList>
    </citation>
    <scope>NUCLEOTIDE SEQUENCE [LARGE SCALE GENOMIC DNA]</scope>
    <source>
        <strain evidence="14 15">DSM 45809</strain>
    </source>
</reference>
<dbReference type="PROSITE" id="PS00606">
    <property type="entry name" value="KS3_1"/>
    <property type="match status" value="1"/>
</dbReference>
<keyword evidence="7" id="KW-0276">Fatty acid metabolism</keyword>
<dbReference type="CDD" id="cd00833">
    <property type="entry name" value="PKS"/>
    <property type="match status" value="2"/>
</dbReference>
<dbReference type="SUPFAM" id="SSF54637">
    <property type="entry name" value="Thioesterase/thiol ester dehydrase-isomerase"/>
    <property type="match status" value="4"/>
</dbReference>
<dbReference type="InterPro" id="IPR018201">
    <property type="entry name" value="Ketoacyl_synth_AS"/>
</dbReference>
<feature type="domain" description="Ketosynthase family 3 (KS3)" evidence="13">
    <location>
        <begin position="1"/>
        <end position="439"/>
    </location>
</feature>
<evidence type="ECO:0000259" key="13">
    <source>
        <dbReference type="PROSITE" id="PS52004"/>
    </source>
</evidence>
<dbReference type="InterPro" id="IPR001227">
    <property type="entry name" value="Ac_transferase_dom_sf"/>
</dbReference>
<evidence type="ECO:0000313" key="15">
    <source>
        <dbReference type="Proteomes" id="UP000546162"/>
    </source>
</evidence>
<evidence type="ECO:0000256" key="7">
    <source>
        <dbReference type="ARBA" id="ARBA00022832"/>
    </source>
</evidence>
<evidence type="ECO:0000256" key="6">
    <source>
        <dbReference type="ARBA" id="ARBA00022679"/>
    </source>
</evidence>
<evidence type="ECO:0000256" key="1">
    <source>
        <dbReference type="ARBA" id="ARBA00005194"/>
    </source>
</evidence>
<name>A0A7W7GVL5_9ACTN</name>
<feature type="compositionally biased region" description="Basic and acidic residues" evidence="12">
    <location>
        <begin position="1414"/>
        <end position="1427"/>
    </location>
</feature>
<dbReference type="PROSITE" id="PS52004">
    <property type="entry name" value="KS3_2"/>
    <property type="match status" value="2"/>
</dbReference>
<keyword evidence="4" id="KW-0444">Lipid biosynthesis</keyword>
<dbReference type="InterPro" id="IPR016039">
    <property type="entry name" value="Thiolase-like"/>
</dbReference>
<dbReference type="SMART" id="SM00827">
    <property type="entry name" value="PKS_AT"/>
    <property type="match status" value="1"/>
</dbReference>
<comment type="similarity">
    <text evidence="11">Belongs to the thiolase-like superfamily. Beta-ketoacyl-ACP synthases family.</text>
</comment>
<dbReference type="SMART" id="SM00825">
    <property type="entry name" value="PKS_KS"/>
    <property type="match status" value="1"/>
</dbReference>
<dbReference type="Gene3D" id="3.40.47.10">
    <property type="match status" value="2"/>
</dbReference>
<dbReference type="InterPro" id="IPR029069">
    <property type="entry name" value="HotDog_dom_sf"/>
</dbReference>
<dbReference type="EMBL" id="JACHNB010000001">
    <property type="protein sequence ID" value="MBB4739138.1"/>
    <property type="molecule type" value="Genomic_DNA"/>
</dbReference>
<keyword evidence="15" id="KW-1185">Reference proteome</keyword>
<keyword evidence="6 11" id="KW-0808">Transferase</keyword>
<dbReference type="SUPFAM" id="SSF52151">
    <property type="entry name" value="FabD/lysophospholipase-like"/>
    <property type="match status" value="1"/>
</dbReference>
<dbReference type="Proteomes" id="UP000546162">
    <property type="component" value="Unassembled WGS sequence"/>
</dbReference>
<dbReference type="Gene3D" id="3.30.70.3290">
    <property type="match status" value="1"/>
</dbReference>
<dbReference type="GO" id="GO:0004315">
    <property type="term" value="F:3-oxoacyl-[acyl-carrier-protein] synthase activity"/>
    <property type="evidence" value="ECO:0007669"/>
    <property type="project" value="InterPro"/>
</dbReference>
<dbReference type="InterPro" id="IPR020841">
    <property type="entry name" value="PKS_Beta-ketoAc_synthase_dom"/>
</dbReference>
<evidence type="ECO:0000256" key="8">
    <source>
        <dbReference type="ARBA" id="ARBA00023098"/>
    </source>
</evidence>
<dbReference type="InterPro" id="IPR052568">
    <property type="entry name" value="PKS-FAS_Synthase"/>
</dbReference>
<dbReference type="Gene3D" id="3.40.366.10">
    <property type="entry name" value="Malonyl-Coenzyme A Acyl Carrier Protein, domain 2"/>
    <property type="match status" value="2"/>
</dbReference>
<keyword evidence="8" id="KW-0443">Lipid metabolism</keyword>
<dbReference type="InterPro" id="IPR010083">
    <property type="entry name" value="FabA"/>
</dbReference>